<organism evidence="1 3">
    <name type="scientific">Pedobacter alluvionis</name>
    <dbReference type="NCBI Taxonomy" id="475253"/>
    <lineage>
        <taxon>Bacteria</taxon>
        <taxon>Pseudomonadati</taxon>
        <taxon>Bacteroidota</taxon>
        <taxon>Sphingobacteriia</taxon>
        <taxon>Sphingobacteriales</taxon>
        <taxon>Sphingobacteriaceae</taxon>
        <taxon>Pedobacter</taxon>
    </lineage>
</organism>
<name>A0A497XYZ4_9SPHI</name>
<sequence>MSKLKVAESLIDEASSVYLEEIIRKVERRLKSAPKDLMRSDLGLLNVWEEFCYQLQTERFDSFNILESFIYQEISKILDEQEEYRLKVLSYQFLENGTSVPIYMEGLSGLIYEQLLKKGTDYFNKRLEKVIY</sequence>
<proteinExistence type="predicted"/>
<accession>A0A497XYZ4</accession>
<evidence type="ECO:0000313" key="4">
    <source>
        <dbReference type="Proteomes" id="UP000297429"/>
    </source>
</evidence>
<comment type="caution">
    <text evidence="1">The sequence shown here is derived from an EMBL/GenBank/DDBJ whole genome shotgun (WGS) entry which is preliminary data.</text>
</comment>
<dbReference type="Proteomes" id="UP000297429">
    <property type="component" value="Unassembled WGS sequence"/>
</dbReference>
<gene>
    <name evidence="1" type="ORF">BCL90_2995</name>
    <name evidence="2" type="ORF">E3V97_16590</name>
</gene>
<protein>
    <submittedName>
        <fullName evidence="1">Uncharacterized protein</fullName>
    </submittedName>
</protein>
<keyword evidence="4" id="KW-1185">Reference proteome</keyword>
<evidence type="ECO:0000313" key="1">
    <source>
        <dbReference type="EMBL" id="RLJ74659.1"/>
    </source>
</evidence>
<dbReference type="Proteomes" id="UP000273898">
    <property type="component" value="Unassembled WGS sequence"/>
</dbReference>
<evidence type="ECO:0000313" key="3">
    <source>
        <dbReference type="Proteomes" id="UP000273898"/>
    </source>
</evidence>
<dbReference type="OrthoDB" id="3035606at2"/>
<reference evidence="2 4" key="2">
    <citation type="submission" date="2019-03" db="EMBL/GenBank/DDBJ databases">
        <authorList>
            <person name="He R.-H."/>
        </authorList>
    </citation>
    <scope>NUCLEOTIDE SEQUENCE [LARGE SCALE GENOMIC DNA]</scope>
    <source>
        <strain evidence="2 4">DSM 19624</strain>
    </source>
</reference>
<dbReference type="EMBL" id="RCCK01000012">
    <property type="protein sequence ID" value="RLJ74659.1"/>
    <property type="molecule type" value="Genomic_DNA"/>
</dbReference>
<dbReference type="EMBL" id="SOPX01000003">
    <property type="protein sequence ID" value="TFB29804.1"/>
    <property type="molecule type" value="Genomic_DNA"/>
</dbReference>
<reference evidence="1 3" key="1">
    <citation type="submission" date="2018-10" db="EMBL/GenBank/DDBJ databases">
        <title>Genomic Encyclopedia of Archaeal and Bacterial Type Strains, Phase II (KMG-II): from individual species to whole genera.</title>
        <authorList>
            <person name="Goeker M."/>
        </authorList>
    </citation>
    <scope>NUCLEOTIDE SEQUENCE [LARGE SCALE GENOMIC DNA]</scope>
    <source>
        <strain evidence="1 3">DSM 19624</strain>
    </source>
</reference>
<dbReference type="AlphaFoldDB" id="A0A497XYZ4"/>
<dbReference type="RefSeq" id="WP_121284674.1">
    <property type="nucleotide sequence ID" value="NZ_RCCK01000012.1"/>
</dbReference>
<evidence type="ECO:0000313" key="2">
    <source>
        <dbReference type="EMBL" id="TFB29804.1"/>
    </source>
</evidence>